<evidence type="ECO:0000256" key="5">
    <source>
        <dbReference type="PROSITE-ProRule" id="PRU01023"/>
    </source>
</evidence>
<proteinExistence type="inferred from homology"/>
<comment type="caution">
    <text evidence="5">Lacks conserved residue(s) required for the propagation of feature annotation.</text>
</comment>
<feature type="binding site" evidence="5">
    <location>
        <position position="116"/>
    </location>
    <ligand>
        <name>S-adenosyl-L-methionine</name>
        <dbReference type="ChEBI" id="CHEBI:59789"/>
    </ligand>
</feature>
<dbReference type="PANTHER" id="PTHR22807:SF30">
    <property type="entry name" value="28S RRNA (CYTOSINE(4447)-C(5))-METHYLTRANSFERASE-RELATED"/>
    <property type="match status" value="1"/>
</dbReference>
<comment type="caution">
    <text evidence="7">The sequence shown here is derived from an EMBL/GenBank/DDBJ whole genome shotgun (WGS) entry which is preliminary data.</text>
</comment>
<dbReference type="GO" id="GO:0008173">
    <property type="term" value="F:RNA methyltransferase activity"/>
    <property type="evidence" value="ECO:0007669"/>
    <property type="project" value="InterPro"/>
</dbReference>
<evidence type="ECO:0000259" key="6">
    <source>
        <dbReference type="PROSITE" id="PS51686"/>
    </source>
</evidence>
<evidence type="ECO:0000256" key="3">
    <source>
        <dbReference type="ARBA" id="ARBA00022691"/>
    </source>
</evidence>
<reference evidence="7" key="2">
    <citation type="submission" date="2021-04" db="EMBL/GenBank/DDBJ databases">
        <authorList>
            <person name="Gilroy R."/>
        </authorList>
    </citation>
    <scope>NUCLEOTIDE SEQUENCE</scope>
    <source>
        <strain evidence="7">ChiHecec2B26-446</strain>
    </source>
</reference>
<feature type="binding site" evidence="5">
    <location>
        <position position="160"/>
    </location>
    <ligand>
        <name>S-adenosyl-L-methionine</name>
        <dbReference type="ChEBI" id="CHEBI:59789"/>
    </ligand>
</feature>
<dbReference type="PRINTS" id="PR02008">
    <property type="entry name" value="RCMTFAMILY"/>
</dbReference>
<sequence length="434" mass="46875">MTTSHSPSFLRSFRLSAREELVPFVRELLEAEGFRFEPEPFSPLCFRLLEEPFPLGSSLAAFFGYIYIQDRSSMLPPLALNPARGATVVDVCASPGSKTGLLAQLVGEEGFVLANEISHARLNTLRMTLKACNCIQVGTCSYSGDALPLRPGSCQAILLDPPCSGWGTVEKNPHVLDVWHEGKVQPLITLQRRLLARAASLLADDGVLVYSTCTTNSDENELQVCYAEEELGLVRDPIEPFAGFVWDDRAGSEGTLRVDGTRSKAQGFYIARLRKKAQAAPSSSAAMGTDLEQGQAQKAVQKGTGGCDVSRAQLATATVQPDLLPDGRCAVFSGTVRFLPRASETFLPDGFVWQGAPLGRLGSGGFQADARLRVCMQPSSQAIVLQEPGEVRSLLSGASMRTDLRGKEAGLWWRDLPLGRVSLRNGRVIAGFGK</sequence>
<dbReference type="InterPro" id="IPR029063">
    <property type="entry name" value="SAM-dependent_MTases_sf"/>
</dbReference>
<evidence type="ECO:0000256" key="2">
    <source>
        <dbReference type="ARBA" id="ARBA00022679"/>
    </source>
</evidence>
<evidence type="ECO:0000313" key="7">
    <source>
        <dbReference type="EMBL" id="HIW00700.1"/>
    </source>
</evidence>
<dbReference type="InterPro" id="IPR049560">
    <property type="entry name" value="MeTrfase_RsmB-F_NOP2_cat"/>
</dbReference>
<feature type="domain" description="SAM-dependent MTase RsmB/NOP-type" evidence="6">
    <location>
        <begin position="1"/>
        <end position="276"/>
    </location>
</feature>
<dbReference type="GO" id="GO:0001510">
    <property type="term" value="P:RNA methylation"/>
    <property type="evidence" value="ECO:0007669"/>
    <property type="project" value="InterPro"/>
</dbReference>
<dbReference type="InterPro" id="IPR001678">
    <property type="entry name" value="MeTrfase_RsmB-F_NOP2_dom"/>
</dbReference>
<dbReference type="EMBL" id="DXHV01000059">
    <property type="protein sequence ID" value="HIW00700.1"/>
    <property type="molecule type" value="Genomic_DNA"/>
</dbReference>
<keyword evidence="2 5" id="KW-0808">Transferase</keyword>
<dbReference type="Pfam" id="PF01189">
    <property type="entry name" value="Methyltr_RsmB-F"/>
    <property type="match status" value="1"/>
</dbReference>
<gene>
    <name evidence="7" type="ORF">H9894_05855</name>
</gene>
<dbReference type="AlphaFoldDB" id="A0A9D1PW72"/>
<dbReference type="Gene3D" id="3.40.50.150">
    <property type="entry name" value="Vaccinia Virus protein VP39"/>
    <property type="match status" value="1"/>
</dbReference>
<dbReference type="InterPro" id="IPR023267">
    <property type="entry name" value="RCMT"/>
</dbReference>
<dbReference type="PANTHER" id="PTHR22807">
    <property type="entry name" value="NOP2 YEAST -RELATED NOL1/NOP2/FMU SUN DOMAIN-CONTAINING"/>
    <property type="match status" value="1"/>
</dbReference>
<evidence type="ECO:0000256" key="4">
    <source>
        <dbReference type="ARBA" id="ARBA00022884"/>
    </source>
</evidence>
<dbReference type="GO" id="GO:0003723">
    <property type="term" value="F:RNA binding"/>
    <property type="evidence" value="ECO:0007669"/>
    <property type="project" value="UniProtKB-UniRule"/>
</dbReference>
<comment type="similarity">
    <text evidence="5">Belongs to the class I-like SAM-binding methyltransferase superfamily. RsmB/NOP family.</text>
</comment>
<keyword evidence="1 5" id="KW-0489">Methyltransferase</keyword>
<accession>A0A9D1PW72</accession>
<reference evidence="7" key="1">
    <citation type="journal article" date="2021" name="PeerJ">
        <title>Extensive microbial diversity within the chicken gut microbiome revealed by metagenomics and culture.</title>
        <authorList>
            <person name="Gilroy R."/>
            <person name="Ravi A."/>
            <person name="Getino M."/>
            <person name="Pursley I."/>
            <person name="Horton D.L."/>
            <person name="Alikhan N.F."/>
            <person name="Baker D."/>
            <person name="Gharbi K."/>
            <person name="Hall N."/>
            <person name="Watson M."/>
            <person name="Adriaenssens E.M."/>
            <person name="Foster-Nyarko E."/>
            <person name="Jarju S."/>
            <person name="Secka A."/>
            <person name="Antonio M."/>
            <person name="Oren A."/>
            <person name="Chaudhuri R.R."/>
            <person name="La Ragione R."/>
            <person name="Hildebrand F."/>
            <person name="Pallen M.J."/>
        </authorList>
    </citation>
    <scope>NUCLEOTIDE SEQUENCE</scope>
    <source>
        <strain evidence="7">ChiHecec2B26-446</strain>
    </source>
</reference>
<dbReference type="PROSITE" id="PS51686">
    <property type="entry name" value="SAM_MT_RSMB_NOP"/>
    <property type="match status" value="1"/>
</dbReference>
<evidence type="ECO:0000256" key="1">
    <source>
        <dbReference type="ARBA" id="ARBA00022603"/>
    </source>
</evidence>
<organism evidence="7 8">
    <name type="scientific">Candidatus Desulfovibrio intestinipullorum</name>
    <dbReference type="NCBI Taxonomy" id="2838536"/>
    <lineage>
        <taxon>Bacteria</taxon>
        <taxon>Pseudomonadati</taxon>
        <taxon>Thermodesulfobacteriota</taxon>
        <taxon>Desulfovibrionia</taxon>
        <taxon>Desulfovibrionales</taxon>
        <taxon>Desulfovibrionaceae</taxon>
        <taxon>Desulfovibrio</taxon>
    </lineage>
</organism>
<dbReference type="Gene3D" id="3.30.70.1170">
    <property type="entry name" value="Sun protein, domain 3"/>
    <property type="match status" value="1"/>
</dbReference>
<feature type="active site" description="Nucleophile" evidence="5">
    <location>
        <position position="213"/>
    </location>
</feature>
<protein>
    <submittedName>
        <fullName evidence="7">RsmB/NOP family class I SAM-dependent RNA methyltransferase</fullName>
    </submittedName>
</protein>
<dbReference type="Proteomes" id="UP000886752">
    <property type="component" value="Unassembled WGS sequence"/>
</dbReference>
<keyword evidence="3 5" id="KW-0949">S-adenosyl-L-methionine</keyword>
<evidence type="ECO:0000313" key="8">
    <source>
        <dbReference type="Proteomes" id="UP000886752"/>
    </source>
</evidence>
<name>A0A9D1PW72_9BACT</name>
<keyword evidence="4 5" id="KW-0694">RNA-binding</keyword>
<dbReference type="SUPFAM" id="SSF53335">
    <property type="entry name" value="S-adenosyl-L-methionine-dependent methyltransferases"/>
    <property type="match status" value="1"/>
</dbReference>